<dbReference type="PANTHER" id="PTHR34614">
    <property type="match status" value="1"/>
</dbReference>
<feature type="domain" description="Transposase IS4-like" evidence="1">
    <location>
        <begin position="71"/>
        <end position="368"/>
    </location>
</feature>
<evidence type="ECO:0000259" key="1">
    <source>
        <dbReference type="Pfam" id="PF01609"/>
    </source>
</evidence>
<reference evidence="2" key="1">
    <citation type="submission" date="2020-06" db="EMBL/GenBank/DDBJ databases">
        <title>Legume-microbial interactions unlock mineral nutrients during tropical forest succession.</title>
        <authorList>
            <person name="Epihov D.Z."/>
        </authorList>
    </citation>
    <scope>NUCLEOTIDE SEQUENCE [LARGE SCALE GENOMIC DNA]</scope>
    <source>
        <strain evidence="2">Pan2503</strain>
    </source>
</reference>
<proteinExistence type="predicted"/>
<dbReference type="InterPro" id="IPR012337">
    <property type="entry name" value="RNaseH-like_sf"/>
</dbReference>
<accession>A0A7V8NLS3</accession>
<dbReference type="AlphaFoldDB" id="A0A7V8NLS3"/>
<dbReference type="GO" id="GO:0006313">
    <property type="term" value="P:DNA transposition"/>
    <property type="evidence" value="ECO:0007669"/>
    <property type="project" value="InterPro"/>
</dbReference>
<keyword evidence="3" id="KW-1185">Reference proteome</keyword>
<dbReference type="GO" id="GO:0003677">
    <property type="term" value="F:DNA binding"/>
    <property type="evidence" value="ECO:0007669"/>
    <property type="project" value="InterPro"/>
</dbReference>
<dbReference type="InterPro" id="IPR002559">
    <property type="entry name" value="Transposase_11"/>
</dbReference>
<dbReference type="EMBL" id="JACDQQ010000152">
    <property type="protein sequence ID" value="MBA0083646.1"/>
    <property type="molecule type" value="Genomic_DNA"/>
</dbReference>
<dbReference type="Proteomes" id="UP000567293">
    <property type="component" value="Unassembled WGS sequence"/>
</dbReference>
<dbReference type="Pfam" id="PF01609">
    <property type="entry name" value="DDE_Tnp_1"/>
    <property type="match status" value="1"/>
</dbReference>
<protein>
    <submittedName>
        <fullName evidence="2">IS1634 family transposase</fullName>
    </submittedName>
</protein>
<organism evidence="2 3">
    <name type="scientific">Candidatus Acidiferrum panamense</name>
    <dbReference type="NCBI Taxonomy" id="2741543"/>
    <lineage>
        <taxon>Bacteria</taxon>
        <taxon>Pseudomonadati</taxon>
        <taxon>Acidobacteriota</taxon>
        <taxon>Terriglobia</taxon>
        <taxon>Candidatus Acidiferrales</taxon>
        <taxon>Candidatus Acidiferrum</taxon>
    </lineage>
</organism>
<dbReference type="SUPFAM" id="SSF53098">
    <property type="entry name" value="Ribonuclease H-like"/>
    <property type="match status" value="1"/>
</dbReference>
<dbReference type="PANTHER" id="PTHR34614:SF2">
    <property type="entry name" value="TRANSPOSASE IS4-LIKE DOMAIN-CONTAINING PROTEIN"/>
    <property type="match status" value="1"/>
</dbReference>
<dbReference type="NCBIfam" id="NF033559">
    <property type="entry name" value="transpos_IS1634"/>
    <property type="match status" value="1"/>
</dbReference>
<dbReference type="GO" id="GO:0004803">
    <property type="term" value="F:transposase activity"/>
    <property type="evidence" value="ECO:0007669"/>
    <property type="project" value="InterPro"/>
</dbReference>
<sequence>MIVARILCPASKLATARGLHQQTASSSLGALLGLELVDEDYLYAAMDWLLPRQARIEDKLAARHLQPATVVLYDVTSTYFEGRRCPLAQYGHSRDERPGNLQIVFGLLTNPEGCPVAVEVFEGNTADPKTVAGQIRKLRQRFELQQVVVVGDRGMLTSARIREDLQTEEGVRWITALRAPQIQQLAADGNLQLSLFDQQDLAEIQHPAYPGERLIACRNPLLAEERKRKREELLTGTEKQLEKIRAATQRKRRPLRGKKEIGLAVGKVLGRYKMGKHLQLTIEEDRFDWQRKPASIEREAALDGIYVIRTSVPASDLTGQQVVATYKSLSTVERAFRSMKSVDLKVRPIHHHDPDRVKAHVFLCMLAYYVEWHMRRALAPLLFDEEDHEAAETQRSSIVAPAQRSLSARQKALSKQTVDGFPVHSFRTLLADLATLTRNRVRMGEQLFDMLATPTTLQDRAFELLQVRP</sequence>
<name>A0A7V8NLS3_9BACT</name>
<dbReference type="InterPro" id="IPR047654">
    <property type="entry name" value="IS1634_transpos"/>
</dbReference>
<comment type="caution">
    <text evidence="2">The sequence shown here is derived from an EMBL/GenBank/DDBJ whole genome shotgun (WGS) entry which is preliminary data.</text>
</comment>
<evidence type="ECO:0000313" key="2">
    <source>
        <dbReference type="EMBL" id="MBA0083646.1"/>
    </source>
</evidence>
<gene>
    <name evidence="2" type="ORF">HRJ53_01485</name>
</gene>
<evidence type="ECO:0000313" key="3">
    <source>
        <dbReference type="Proteomes" id="UP000567293"/>
    </source>
</evidence>